<organism evidence="4 5">
    <name type="scientific">Flavivirga eckloniae</name>
    <dbReference type="NCBI Taxonomy" id="1803846"/>
    <lineage>
        <taxon>Bacteria</taxon>
        <taxon>Pseudomonadati</taxon>
        <taxon>Bacteroidota</taxon>
        <taxon>Flavobacteriia</taxon>
        <taxon>Flavobacteriales</taxon>
        <taxon>Flavobacteriaceae</taxon>
        <taxon>Flavivirga</taxon>
    </lineage>
</organism>
<dbReference type="InterPro" id="IPR050553">
    <property type="entry name" value="Thioredoxin_ResA/DsbE_sf"/>
</dbReference>
<dbReference type="GO" id="GO:0016209">
    <property type="term" value="F:antioxidant activity"/>
    <property type="evidence" value="ECO:0007669"/>
    <property type="project" value="InterPro"/>
</dbReference>
<dbReference type="SUPFAM" id="SSF52833">
    <property type="entry name" value="Thioredoxin-like"/>
    <property type="match status" value="1"/>
</dbReference>
<protein>
    <recommendedName>
        <fullName evidence="3">Thioredoxin domain-containing protein</fullName>
    </recommendedName>
</protein>
<evidence type="ECO:0000313" key="5">
    <source>
        <dbReference type="Proteomes" id="UP000235826"/>
    </source>
</evidence>
<proteinExistence type="predicted"/>
<dbReference type="OrthoDB" id="634996at2"/>
<dbReference type="Proteomes" id="UP000235826">
    <property type="component" value="Chromosome"/>
</dbReference>
<dbReference type="CDD" id="cd02966">
    <property type="entry name" value="TlpA_like_family"/>
    <property type="match status" value="1"/>
</dbReference>
<dbReference type="PANTHER" id="PTHR42852:SF17">
    <property type="entry name" value="THIOREDOXIN-LIKE PROTEIN HI_1115"/>
    <property type="match status" value="1"/>
</dbReference>
<dbReference type="GO" id="GO:0016491">
    <property type="term" value="F:oxidoreductase activity"/>
    <property type="evidence" value="ECO:0007669"/>
    <property type="project" value="InterPro"/>
</dbReference>
<dbReference type="PROSITE" id="PS00194">
    <property type="entry name" value="THIOREDOXIN_1"/>
    <property type="match status" value="1"/>
</dbReference>
<dbReference type="InterPro" id="IPR000866">
    <property type="entry name" value="AhpC/TSA"/>
</dbReference>
<keyword evidence="2" id="KW-0732">Signal</keyword>
<dbReference type="Pfam" id="PF00578">
    <property type="entry name" value="AhpC-TSA"/>
    <property type="match status" value="1"/>
</dbReference>
<feature type="chain" id="PRO_5014927612" description="Thioredoxin domain-containing protein" evidence="2">
    <location>
        <begin position="21"/>
        <end position="632"/>
    </location>
</feature>
<evidence type="ECO:0000313" key="4">
    <source>
        <dbReference type="EMBL" id="AUP78926.1"/>
    </source>
</evidence>
<name>A0A2K9PPF7_9FLAO</name>
<evidence type="ECO:0000256" key="1">
    <source>
        <dbReference type="ARBA" id="ARBA00023284"/>
    </source>
</evidence>
<dbReference type="InterPro" id="IPR036249">
    <property type="entry name" value="Thioredoxin-like_sf"/>
</dbReference>
<dbReference type="KEGG" id="fek:C1H87_09520"/>
<evidence type="ECO:0000259" key="3">
    <source>
        <dbReference type="PROSITE" id="PS51352"/>
    </source>
</evidence>
<dbReference type="PROSITE" id="PS51257">
    <property type="entry name" value="PROKAR_LIPOPROTEIN"/>
    <property type="match status" value="1"/>
</dbReference>
<keyword evidence="5" id="KW-1185">Reference proteome</keyword>
<keyword evidence="1" id="KW-0676">Redox-active center</keyword>
<evidence type="ECO:0000256" key="2">
    <source>
        <dbReference type="SAM" id="SignalP"/>
    </source>
</evidence>
<dbReference type="InterPro" id="IPR017937">
    <property type="entry name" value="Thioredoxin_CS"/>
</dbReference>
<dbReference type="RefSeq" id="WP_102755581.1">
    <property type="nucleotide sequence ID" value="NZ_CP025791.1"/>
</dbReference>
<accession>A0A2K9PPF7</accession>
<reference evidence="4 5" key="1">
    <citation type="submission" date="2018-01" db="EMBL/GenBank/DDBJ databases">
        <title>Complete genome sequence of Flavivirga eckloniae ECD14 isolated from seaweed Ecklonia cava.</title>
        <authorList>
            <person name="Lee J.H."/>
            <person name="Baik K.S."/>
            <person name="Seong C.N."/>
        </authorList>
    </citation>
    <scope>NUCLEOTIDE SEQUENCE [LARGE SCALE GENOMIC DNA]</scope>
    <source>
        <strain evidence="4 5">ECD14</strain>
    </source>
</reference>
<gene>
    <name evidence="4" type="ORF">C1H87_09520</name>
</gene>
<feature type="signal peptide" evidence="2">
    <location>
        <begin position="1"/>
        <end position="20"/>
    </location>
</feature>
<dbReference type="EMBL" id="CP025791">
    <property type="protein sequence ID" value="AUP78926.1"/>
    <property type="molecule type" value="Genomic_DNA"/>
</dbReference>
<dbReference type="InterPro" id="IPR013766">
    <property type="entry name" value="Thioredoxin_domain"/>
</dbReference>
<feature type="domain" description="Thioredoxin" evidence="3">
    <location>
        <begin position="473"/>
        <end position="628"/>
    </location>
</feature>
<dbReference type="PANTHER" id="PTHR42852">
    <property type="entry name" value="THIOL:DISULFIDE INTERCHANGE PROTEIN DSBE"/>
    <property type="match status" value="1"/>
</dbReference>
<sequence>MKKVLLYVLISIIVFTSCKAEKKELTPLTLGDFEISTDKITHNEPFTITYHGDDPEMESFYHQLKDYNAYAYDINFTNKKAVLTIPDSISAIAFTFKVNGEFDSNEGKGYLLKVHDINGNTVSGNNSTIANYPLTHGYSYGLIGSGSQLIEALEKDFEAFPEFKKKNELSYLYILRTYDQAKMKIAAEEKIKELEAKEDLDENDYSILLQTYELIGKPKLADSIKKMVIRKFPDGKIKIENLTSEFYNTQDVVKKEQLFKQIQAKTNGGFNFGISALAIAYYEAGNMDAFHTYVDLIESPFEKASFFNTIVNQALSAGKNVDGFISNIAKQSVELTKGGMLSSGYQKQLSLTENENEEKFNQKHDAFLETYINISLKQGNLKEAIKHQELLIRDGYNLYLNDKYIEYLMADNQFKLVTDKAPEFLTKGTGTDQMLVAFKKAYKHVNPNGNLKEAVANIENKYAEKELEYLKKTMLNEDAPDFTLKNLDGKEVTMASLKGKTVILDFWATWCGPCKASFPGMQKLIEKYKDNENIVFVFINTLDSGFKTYEDRVKTVTNYMVKKKFNFNNLFDTMDEDTKSFDLASKYNINSIPTKIVIAPNGKVKFKSLGGGAGQDNALITKMDLMIRLANP</sequence>
<dbReference type="PROSITE" id="PS51352">
    <property type="entry name" value="THIOREDOXIN_2"/>
    <property type="match status" value="1"/>
</dbReference>
<dbReference type="Gene3D" id="3.40.30.10">
    <property type="entry name" value="Glutaredoxin"/>
    <property type="match status" value="1"/>
</dbReference>
<dbReference type="AlphaFoldDB" id="A0A2K9PPF7"/>